<dbReference type="InterPro" id="IPR036318">
    <property type="entry name" value="FAD-bd_PCMH-like_sf"/>
</dbReference>
<dbReference type="GO" id="GO:0050660">
    <property type="term" value="F:flavin adenine dinucleotide binding"/>
    <property type="evidence" value="ECO:0007669"/>
    <property type="project" value="InterPro"/>
</dbReference>
<dbReference type="EMBL" id="BART01041337">
    <property type="protein sequence ID" value="GAH24971.1"/>
    <property type="molecule type" value="Genomic_DNA"/>
</dbReference>
<sequence length="68" mass="7954">LSNKFKKIVGERFFSNEFEVRWTYAFGGSIFNKNWIPDLILIPQNSKQISEILKLSNKKNIPVTPRGR</sequence>
<feature type="non-terminal residue" evidence="1">
    <location>
        <position position="68"/>
    </location>
</feature>
<protein>
    <recommendedName>
        <fullName evidence="2">FAD linked oxidase N-terminal domain-containing protein</fullName>
    </recommendedName>
</protein>
<organism evidence="1">
    <name type="scientific">marine sediment metagenome</name>
    <dbReference type="NCBI Taxonomy" id="412755"/>
    <lineage>
        <taxon>unclassified sequences</taxon>
        <taxon>metagenomes</taxon>
        <taxon>ecological metagenomes</taxon>
    </lineage>
</organism>
<feature type="non-terminal residue" evidence="1">
    <location>
        <position position="1"/>
    </location>
</feature>
<dbReference type="InterPro" id="IPR016169">
    <property type="entry name" value="FAD-bd_PCMH_sub2"/>
</dbReference>
<accession>X1DVG0</accession>
<dbReference type="AlphaFoldDB" id="X1DVG0"/>
<name>X1DVG0_9ZZZZ</name>
<dbReference type="SUPFAM" id="SSF56176">
    <property type="entry name" value="FAD-binding/transporter-associated domain-like"/>
    <property type="match status" value="1"/>
</dbReference>
<reference evidence="1" key="1">
    <citation type="journal article" date="2014" name="Front. Microbiol.">
        <title>High frequency of phylogenetically diverse reductive dehalogenase-homologous genes in deep subseafloor sedimentary metagenomes.</title>
        <authorList>
            <person name="Kawai M."/>
            <person name="Futagami T."/>
            <person name="Toyoda A."/>
            <person name="Takaki Y."/>
            <person name="Nishi S."/>
            <person name="Hori S."/>
            <person name="Arai W."/>
            <person name="Tsubouchi T."/>
            <person name="Morono Y."/>
            <person name="Uchiyama I."/>
            <person name="Ito T."/>
            <person name="Fujiyama A."/>
            <person name="Inagaki F."/>
            <person name="Takami H."/>
        </authorList>
    </citation>
    <scope>NUCLEOTIDE SEQUENCE</scope>
    <source>
        <strain evidence="1">Expedition CK06-06</strain>
    </source>
</reference>
<evidence type="ECO:0000313" key="1">
    <source>
        <dbReference type="EMBL" id="GAH24971.1"/>
    </source>
</evidence>
<comment type="caution">
    <text evidence="1">The sequence shown here is derived from an EMBL/GenBank/DDBJ whole genome shotgun (WGS) entry which is preliminary data.</text>
</comment>
<evidence type="ECO:0008006" key="2">
    <source>
        <dbReference type="Google" id="ProtNLM"/>
    </source>
</evidence>
<gene>
    <name evidence="1" type="ORF">S01H4_66595</name>
</gene>
<proteinExistence type="predicted"/>
<dbReference type="Gene3D" id="3.30.465.10">
    <property type="match status" value="1"/>
</dbReference>